<dbReference type="CDD" id="cd01657">
    <property type="entry name" value="Ribosomal_L7_archeal_euk"/>
    <property type="match status" value="1"/>
</dbReference>
<dbReference type="InterPro" id="IPR012988">
    <property type="entry name" value="Ribosomal_uL30_N_euk"/>
</dbReference>
<dbReference type="NCBIfam" id="TIGR01310">
    <property type="entry name" value="uL30_euk"/>
    <property type="match status" value="1"/>
</dbReference>
<protein>
    <submittedName>
        <fullName evidence="6">60S ribosomal protein L7-like 1</fullName>
    </submittedName>
</protein>
<feature type="non-terminal residue" evidence="6">
    <location>
        <position position="425"/>
    </location>
</feature>
<dbReference type="FunFam" id="3.30.1390.20:FF:000003">
    <property type="entry name" value="60S ribosomal protein L7"/>
    <property type="match status" value="1"/>
</dbReference>
<dbReference type="InterPro" id="IPR039699">
    <property type="entry name" value="Ribosomal_uL30"/>
</dbReference>
<evidence type="ECO:0000256" key="2">
    <source>
        <dbReference type="ARBA" id="ARBA00022980"/>
    </source>
</evidence>
<dbReference type="Gene3D" id="4.10.280.10">
    <property type="entry name" value="Helix-loop-helix DNA-binding domain"/>
    <property type="match status" value="1"/>
</dbReference>
<keyword evidence="3" id="KW-0687">Ribonucleoprotein</keyword>
<evidence type="ECO:0000256" key="4">
    <source>
        <dbReference type="SAM" id="MobiDB-lite"/>
    </source>
</evidence>
<dbReference type="SMART" id="SM00353">
    <property type="entry name" value="HLH"/>
    <property type="match status" value="1"/>
</dbReference>
<dbReference type="EMBL" id="JASDAP010000017">
    <property type="protein sequence ID" value="KAK1888590.1"/>
    <property type="molecule type" value="Genomic_DNA"/>
</dbReference>
<evidence type="ECO:0000256" key="1">
    <source>
        <dbReference type="ARBA" id="ARBA00007594"/>
    </source>
</evidence>
<dbReference type="InterPro" id="IPR011598">
    <property type="entry name" value="bHLH_dom"/>
</dbReference>
<name>A0AAD9F7J8_DISEL</name>
<dbReference type="InterPro" id="IPR016082">
    <property type="entry name" value="Ribosomal_uL30_ferredoxin-like"/>
</dbReference>
<dbReference type="Pfam" id="PF00010">
    <property type="entry name" value="HLH"/>
    <property type="match status" value="1"/>
</dbReference>
<dbReference type="Pfam" id="PF00327">
    <property type="entry name" value="Ribosomal_L30"/>
    <property type="match status" value="1"/>
</dbReference>
<dbReference type="GO" id="GO:0003735">
    <property type="term" value="F:structural constituent of ribosome"/>
    <property type="evidence" value="ECO:0007669"/>
    <property type="project" value="TreeGrafter"/>
</dbReference>
<keyword evidence="2 6" id="KW-0689">Ribosomal protein</keyword>
<evidence type="ECO:0000313" key="6">
    <source>
        <dbReference type="EMBL" id="KAK1888590.1"/>
    </source>
</evidence>
<feature type="region of interest" description="Disordered" evidence="4">
    <location>
        <begin position="239"/>
        <end position="263"/>
    </location>
</feature>
<dbReference type="GO" id="GO:0046983">
    <property type="term" value="F:protein dimerization activity"/>
    <property type="evidence" value="ECO:0007669"/>
    <property type="project" value="InterPro"/>
</dbReference>
<dbReference type="PANTHER" id="PTHR11524:SF13">
    <property type="entry name" value="RIBOSOMAL PROTEIN UL30-LIKE"/>
    <property type="match status" value="1"/>
</dbReference>
<dbReference type="GO" id="GO:0003723">
    <property type="term" value="F:RNA binding"/>
    <property type="evidence" value="ECO:0007669"/>
    <property type="project" value="InterPro"/>
</dbReference>
<organism evidence="6 7">
    <name type="scientific">Dissostichus eleginoides</name>
    <name type="common">Patagonian toothfish</name>
    <name type="synonym">Dissostichus amissus</name>
    <dbReference type="NCBI Taxonomy" id="100907"/>
    <lineage>
        <taxon>Eukaryota</taxon>
        <taxon>Metazoa</taxon>
        <taxon>Chordata</taxon>
        <taxon>Craniata</taxon>
        <taxon>Vertebrata</taxon>
        <taxon>Euteleostomi</taxon>
        <taxon>Actinopterygii</taxon>
        <taxon>Neopterygii</taxon>
        <taxon>Teleostei</taxon>
        <taxon>Neoteleostei</taxon>
        <taxon>Acanthomorphata</taxon>
        <taxon>Eupercaria</taxon>
        <taxon>Perciformes</taxon>
        <taxon>Notothenioidei</taxon>
        <taxon>Nototheniidae</taxon>
        <taxon>Dissostichus</taxon>
    </lineage>
</organism>
<sequence>AQSVFGSRLNSGSCGESAVRSGTMRGQHSPENAARERSRVRNLRQAFHSLQAALPSVPPDTKLSKLDILVLATNYIAFLTETLDQGRTQAEHTLPSQPGGNLHPVKKWPMRSLLYCGSVAELLSGVPVNQTPIPGQDGTHPLTPRQEALRLCVLLLMLPCKDNSSPMLGATVDPPDTTMAETESKKVIKLVPEYLLKKRKAYQAIKATQAKIALLEKRKISKGKPLKFKRLEDFLKDSHRKHRDETRIQRSQQRPPGPLPPAKNRLAFAVRIREIKGVSPKVMKMVHMLRLRKIFSGTFVKINKTSVAMMKMLEPYVAWGFPNLKSVRELILKRGQTRVGRRRVPLTDNTFIEQHMGKHGIICLEDLIHEIYLVGKGFRAANNFLLPFKLSVARHAAKDKAGLLKDLGNPGFRNTDINAIIRQLN</sequence>
<reference evidence="6" key="1">
    <citation type="submission" date="2023-04" db="EMBL/GenBank/DDBJ databases">
        <title>Chromosome-level genome of Chaenocephalus aceratus.</title>
        <authorList>
            <person name="Park H."/>
        </authorList>
    </citation>
    <scope>NUCLEOTIDE SEQUENCE</scope>
    <source>
        <strain evidence="6">DE</strain>
        <tissue evidence="6">Muscle</tissue>
    </source>
</reference>
<dbReference type="PANTHER" id="PTHR11524">
    <property type="entry name" value="60S RIBOSOMAL PROTEIN L7"/>
    <property type="match status" value="1"/>
</dbReference>
<dbReference type="Gene3D" id="3.30.1390.20">
    <property type="entry name" value="Ribosomal protein L30, ferredoxin-like fold domain"/>
    <property type="match status" value="1"/>
</dbReference>
<dbReference type="GO" id="GO:0022625">
    <property type="term" value="C:cytosolic large ribosomal subunit"/>
    <property type="evidence" value="ECO:0007669"/>
    <property type="project" value="TreeGrafter"/>
</dbReference>
<proteinExistence type="inferred from homology"/>
<evidence type="ECO:0000256" key="3">
    <source>
        <dbReference type="ARBA" id="ARBA00023274"/>
    </source>
</evidence>
<gene>
    <name evidence="6" type="ORF">KUDE01_013270</name>
</gene>
<dbReference type="InterPro" id="IPR005998">
    <property type="entry name" value="Ribosomal_uL30_euk"/>
</dbReference>
<evidence type="ECO:0000259" key="5">
    <source>
        <dbReference type="PROSITE" id="PS50888"/>
    </source>
</evidence>
<feature type="compositionally biased region" description="Basic and acidic residues" evidence="4">
    <location>
        <begin position="239"/>
        <end position="248"/>
    </location>
</feature>
<keyword evidence="7" id="KW-1185">Reference proteome</keyword>
<dbReference type="AlphaFoldDB" id="A0AAD9F7J8"/>
<dbReference type="Proteomes" id="UP001228049">
    <property type="component" value="Unassembled WGS sequence"/>
</dbReference>
<accession>A0AAD9F7J8</accession>
<dbReference type="SUPFAM" id="SSF55129">
    <property type="entry name" value="Ribosomal protein L30p/L7e"/>
    <property type="match status" value="1"/>
</dbReference>
<dbReference type="InterPro" id="IPR036638">
    <property type="entry name" value="HLH_DNA-bd_sf"/>
</dbReference>
<dbReference type="InterPro" id="IPR036919">
    <property type="entry name" value="Ribo_uL30_ferredoxin-like_sf"/>
</dbReference>
<dbReference type="Pfam" id="PF08079">
    <property type="entry name" value="Ribosomal_L30_N"/>
    <property type="match status" value="1"/>
</dbReference>
<feature type="compositionally biased region" description="Polar residues" evidence="4">
    <location>
        <begin position="1"/>
        <end position="14"/>
    </location>
</feature>
<comment type="similarity">
    <text evidence="1">Belongs to the universal ribosomal protein uL30 family.</text>
</comment>
<feature type="domain" description="BHLH" evidence="5">
    <location>
        <begin position="27"/>
        <end position="79"/>
    </location>
</feature>
<dbReference type="CDD" id="cd19709">
    <property type="entry name" value="bHLH_TS_TCF23_OUT"/>
    <property type="match status" value="1"/>
</dbReference>
<comment type="caution">
    <text evidence="6">The sequence shown here is derived from an EMBL/GenBank/DDBJ whole genome shotgun (WGS) entry which is preliminary data.</text>
</comment>
<dbReference type="GO" id="GO:0000463">
    <property type="term" value="P:maturation of LSU-rRNA from tricistronic rRNA transcript (SSU-rRNA, 5.8S rRNA, LSU-rRNA)"/>
    <property type="evidence" value="ECO:0007669"/>
    <property type="project" value="TreeGrafter"/>
</dbReference>
<dbReference type="InterPro" id="IPR035808">
    <property type="entry name" value="Ribosomal_uL30_euk_arc"/>
</dbReference>
<evidence type="ECO:0000313" key="7">
    <source>
        <dbReference type="Proteomes" id="UP001228049"/>
    </source>
</evidence>
<feature type="region of interest" description="Disordered" evidence="4">
    <location>
        <begin position="1"/>
        <end position="38"/>
    </location>
</feature>
<dbReference type="PROSITE" id="PS50888">
    <property type="entry name" value="BHLH"/>
    <property type="match status" value="1"/>
</dbReference>
<dbReference type="SUPFAM" id="SSF47459">
    <property type="entry name" value="HLH, helix-loop-helix DNA-binding domain"/>
    <property type="match status" value="1"/>
</dbReference>